<dbReference type="RefSeq" id="WP_316434209.1">
    <property type="nucleotide sequence ID" value="NZ_CP053586.1"/>
</dbReference>
<gene>
    <name evidence="1" type="ORF">HJG54_07360</name>
</gene>
<organism evidence="1">
    <name type="scientific">Leptolyngbya sp. NK1-12</name>
    <dbReference type="NCBI Taxonomy" id="2547451"/>
    <lineage>
        <taxon>Bacteria</taxon>
        <taxon>Bacillati</taxon>
        <taxon>Cyanobacteriota</taxon>
        <taxon>Cyanophyceae</taxon>
        <taxon>Leptolyngbyales</taxon>
        <taxon>Leptolyngbyaceae</taxon>
        <taxon>Leptolyngbya group</taxon>
        <taxon>Leptolyngbya</taxon>
    </lineage>
</organism>
<evidence type="ECO:0000313" key="1">
    <source>
        <dbReference type="EMBL" id="WNZ22689.1"/>
    </source>
</evidence>
<dbReference type="AlphaFoldDB" id="A0AA96WCN7"/>
<name>A0AA96WCN7_9CYAN</name>
<reference evidence="1" key="1">
    <citation type="submission" date="2020-05" db="EMBL/GenBank/DDBJ databases">
        <authorList>
            <person name="Zhu T."/>
            <person name="Keshari N."/>
            <person name="Lu X."/>
        </authorList>
    </citation>
    <scope>NUCLEOTIDE SEQUENCE</scope>
    <source>
        <strain evidence="1">NK1-12</strain>
    </source>
</reference>
<sequence length="120" mass="13889">MEIREQLNRQRVKHIVNSYQLGGNEDHRFDLYLEELLQIYPHALIELALVETLIDQWLMVPLTRGMEFLIRTHSRLKDWENQPIVSTITPEQFQQIAGLDPAPIFGTTKLASTSSIAHPL</sequence>
<protein>
    <submittedName>
        <fullName evidence="1">Uncharacterized protein</fullName>
    </submittedName>
</protein>
<dbReference type="EMBL" id="CP053586">
    <property type="protein sequence ID" value="WNZ22689.1"/>
    <property type="molecule type" value="Genomic_DNA"/>
</dbReference>
<proteinExistence type="predicted"/>
<accession>A0AA96WCN7</accession>